<dbReference type="Proteomes" id="UP000215441">
    <property type="component" value="Unassembled WGS sequence"/>
</dbReference>
<dbReference type="OrthoDB" id="8820608at2"/>
<dbReference type="AlphaFoldDB" id="A0A235ET71"/>
<proteinExistence type="predicted"/>
<dbReference type="RefSeq" id="WP_094285387.1">
    <property type="nucleotide sequence ID" value="NZ_NOIG01000001.1"/>
</dbReference>
<protein>
    <submittedName>
        <fullName evidence="2">Uncharacterized protein</fullName>
    </submittedName>
</protein>
<evidence type="ECO:0000313" key="3">
    <source>
        <dbReference type="Proteomes" id="UP000215441"/>
    </source>
</evidence>
<sequence>MSLHTSTPPFTQHLTPGQGLWICLAPGSTLRTTRGDVAVHWPPQACGQGLQTPPPTWLEAGQHLPWNGQAQAVWLRLHNPRQHPAEIQLTEAAPAPGLWQQIWRGLRTTLQSPRKAAKGSGHGGALHAAR</sequence>
<accession>A0A235ET71</accession>
<gene>
    <name evidence="2" type="ORF">CBY09_00260</name>
</gene>
<feature type="region of interest" description="Disordered" evidence="1">
    <location>
        <begin position="111"/>
        <end position="130"/>
    </location>
</feature>
<evidence type="ECO:0000256" key="1">
    <source>
        <dbReference type="SAM" id="MobiDB-lite"/>
    </source>
</evidence>
<dbReference type="EMBL" id="NOIG01000001">
    <property type="protein sequence ID" value="OYD51973.1"/>
    <property type="molecule type" value="Genomic_DNA"/>
</dbReference>
<keyword evidence="3" id="KW-1185">Reference proteome</keyword>
<organism evidence="2 3">
    <name type="scientific">Acidovorax kalamii</name>
    <dbReference type="NCBI Taxonomy" id="2004485"/>
    <lineage>
        <taxon>Bacteria</taxon>
        <taxon>Pseudomonadati</taxon>
        <taxon>Pseudomonadota</taxon>
        <taxon>Betaproteobacteria</taxon>
        <taxon>Burkholderiales</taxon>
        <taxon>Comamonadaceae</taxon>
        <taxon>Acidovorax</taxon>
    </lineage>
</organism>
<evidence type="ECO:0000313" key="2">
    <source>
        <dbReference type="EMBL" id="OYD51973.1"/>
    </source>
</evidence>
<reference evidence="2 3" key="1">
    <citation type="submission" date="2017-07" db="EMBL/GenBank/DDBJ databases">
        <title>Acidovorax KNDSW TSA 6 genome sequence and assembly.</title>
        <authorList>
            <person name="Mayilraj S."/>
        </authorList>
    </citation>
    <scope>NUCLEOTIDE SEQUENCE [LARGE SCALE GENOMIC DNA]</scope>
    <source>
        <strain evidence="2 3">KNDSW-TSA6</strain>
    </source>
</reference>
<comment type="caution">
    <text evidence="2">The sequence shown here is derived from an EMBL/GenBank/DDBJ whole genome shotgun (WGS) entry which is preliminary data.</text>
</comment>
<name>A0A235ET71_9BURK</name>